<dbReference type="EMBL" id="CP111026">
    <property type="protein sequence ID" value="WAR27971.1"/>
    <property type="molecule type" value="Genomic_DNA"/>
</dbReference>
<gene>
    <name evidence="3" type="ORF">MAR_013675</name>
</gene>
<organism evidence="3 4">
    <name type="scientific">Mya arenaria</name>
    <name type="common">Soft-shell clam</name>
    <dbReference type="NCBI Taxonomy" id="6604"/>
    <lineage>
        <taxon>Eukaryota</taxon>
        <taxon>Metazoa</taxon>
        <taxon>Spiralia</taxon>
        <taxon>Lophotrochozoa</taxon>
        <taxon>Mollusca</taxon>
        <taxon>Bivalvia</taxon>
        <taxon>Autobranchia</taxon>
        <taxon>Heteroconchia</taxon>
        <taxon>Euheterodonta</taxon>
        <taxon>Imparidentia</taxon>
        <taxon>Neoheterodontei</taxon>
        <taxon>Myida</taxon>
        <taxon>Myoidea</taxon>
        <taxon>Myidae</taxon>
        <taxon>Mya</taxon>
    </lineage>
</organism>
<dbReference type="Pfam" id="PF03184">
    <property type="entry name" value="DDE_1"/>
    <property type="match status" value="1"/>
</dbReference>
<keyword evidence="4" id="KW-1185">Reference proteome</keyword>
<name>A0ABY7G9Q8_MYAAR</name>
<evidence type="ECO:0000313" key="3">
    <source>
        <dbReference type="EMBL" id="WAR27971.1"/>
    </source>
</evidence>
<dbReference type="InterPro" id="IPR004875">
    <property type="entry name" value="DDE_SF_endonuclease_dom"/>
</dbReference>
<proteinExistence type="predicted"/>
<dbReference type="Proteomes" id="UP001164746">
    <property type="component" value="Chromosome 15"/>
</dbReference>
<feature type="domain" description="DDE-1" evidence="2">
    <location>
        <begin position="9"/>
        <end position="85"/>
    </location>
</feature>
<evidence type="ECO:0000313" key="4">
    <source>
        <dbReference type="Proteomes" id="UP001164746"/>
    </source>
</evidence>
<feature type="non-terminal residue" evidence="3">
    <location>
        <position position="224"/>
    </location>
</feature>
<protein>
    <recommendedName>
        <fullName evidence="2">DDE-1 domain-containing protein</fullName>
    </recommendedName>
</protein>
<sequence>MGSKKGTVRPVVLLIDSVSSHINLDIFTFAKEHNIELYRLIPNATHFLQPLDNGVFGPLKKVWYEVLRQYTRENSGKENFAAKLNEAVMLFYKPLTVMNSFKSTSILPVDRSRESCSVASSSMPSTSATATETASPPVTTTDSTACTDTAINLNPGECNIESSLSAENCCDDEKVSPFVKEALIFPTCSKDVNKRKRKSTDSQPNDCLTSSETIRKAALKQLEA</sequence>
<feature type="region of interest" description="Disordered" evidence="1">
    <location>
        <begin position="117"/>
        <end position="143"/>
    </location>
</feature>
<accession>A0ABY7G9Q8</accession>
<evidence type="ECO:0000259" key="2">
    <source>
        <dbReference type="Pfam" id="PF03184"/>
    </source>
</evidence>
<reference evidence="3" key="1">
    <citation type="submission" date="2022-11" db="EMBL/GenBank/DDBJ databases">
        <title>Centuries of genome instability and evolution in soft-shell clam transmissible cancer (bioRxiv).</title>
        <authorList>
            <person name="Hart S.F.M."/>
            <person name="Yonemitsu M.A."/>
            <person name="Giersch R.M."/>
            <person name="Beal B.F."/>
            <person name="Arriagada G."/>
            <person name="Davis B.W."/>
            <person name="Ostrander E.A."/>
            <person name="Goff S.P."/>
            <person name="Metzger M.J."/>
        </authorList>
    </citation>
    <scope>NUCLEOTIDE SEQUENCE</scope>
    <source>
        <strain evidence="3">MELC-2E11</strain>
        <tissue evidence="3">Siphon/mantle</tissue>
    </source>
</reference>
<evidence type="ECO:0000256" key="1">
    <source>
        <dbReference type="SAM" id="MobiDB-lite"/>
    </source>
</evidence>